<accession>A0ABP7IJ36</accession>
<dbReference type="Gene3D" id="3.30.470.20">
    <property type="entry name" value="ATP-grasp fold, B domain"/>
    <property type="match status" value="1"/>
</dbReference>
<evidence type="ECO:0000313" key="3">
    <source>
        <dbReference type="Proteomes" id="UP001500888"/>
    </source>
</evidence>
<evidence type="ECO:0000256" key="1">
    <source>
        <dbReference type="SAM" id="MobiDB-lite"/>
    </source>
</evidence>
<proteinExistence type="predicted"/>
<gene>
    <name evidence="2" type="ORF">GCM10022226_45100</name>
</gene>
<evidence type="ECO:0000313" key="2">
    <source>
        <dbReference type="EMBL" id="GAA3819655.1"/>
    </source>
</evidence>
<reference evidence="3" key="1">
    <citation type="journal article" date="2019" name="Int. J. Syst. Evol. Microbiol.">
        <title>The Global Catalogue of Microorganisms (GCM) 10K type strain sequencing project: providing services to taxonomists for standard genome sequencing and annotation.</title>
        <authorList>
            <consortium name="The Broad Institute Genomics Platform"/>
            <consortium name="The Broad Institute Genome Sequencing Center for Infectious Disease"/>
            <person name="Wu L."/>
            <person name="Ma J."/>
        </authorList>
    </citation>
    <scope>NUCLEOTIDE SEQUENCE [LARGE SCALE GENOMIC DNA]</scope>
    <source>
        <strain evidence="3">JCM 16908</strain>
    </source>
</reference>
<sequence>MRPASASRGSSRWATRPTCRRGTERPDIVECEVNPLRAGADGVLAVDALAVVAPVENERLVAEVFAQPARRWPPVE</sequence>
<protein>
    <recommendedName>
        <fullName evidence="4">ATP-grasp domain-containing protein</fullName>
    </recommendedName>
</protein>
<feature type="region of interest" description="Disordered" evidence="1">
    <location>
        <begin position="1"/>
        <end position="21"/>
    </location>
</feature>
<keyword evidence="3" id="KW-1185">Reference proteome</keyword>
<dbReference type="RefSeq" id="WP_344943592.1">
    <property type="nucleotide sequence ID" value="NZ_BAAAZR010000011.1"/>
</dbReference>
<comment type="caution">
    <text evidence="2">The sequence shown here is derived from an EMBL/GenBank/DDBJ whole genome shotgun (WGS) entry which is preliminary data.</text>
</comment>
<dbReference type="EMBL" id="BAAAZR010000011">
    <property type="protein sequence ID" value="GAA3819655.1"/>
    <property type="molecule type" value="Genomic_DNA"/>
</dbReference>
<name>A0ABP7IJ36_9ACTN</name>
<organism evidence="2 3">
    <name type="scientific">Sphaerisporangium flaviroseum</name>
    <dbReference type="NCBI Taxonomy" id="509199"/>
    <lineage>
        <taxon>Bacteria</taxon>
        <taxon>Bacillati</taxon>
        <taxon>Actinomycetota</taxon>
        <taxon>Actinomycetes</taxon>
        <taxon>Streptosporangiales</taxon>
        <taxon>Streptosporangiaceae</taxon>
        <taxon>Sphaerisporangium</taxon>
    </lineage>
</organism>
<evidence type="ECO:0008006" key="4">
    <source>
        <dbReference type="Google" id="ProtNLM"/>
    </source>
</evidence>
<dbReference type="Proteomes" id="UP001500888">
    <property type="component" value="Unassembled WGS sequence"/>
</dbReference>